<keyword evidence="2" id="KW-0804">Transcription</keyword>
<dbReference type="Pfam" id="PF16859">
    <property type="entry name" value="TetR_C_11"/>
    <property type="match status" value="1"/>
</dbReference>
<keyword evidence="5" id="KW-1185">Reference proteome</keyword>
<evidence type="ECO:0000256" key="1">
    <source>
        <dbReference type="ARBA" id="ARBA00023015"/>
    </source>
</evidence>
<comment type="caution">
    <text evidence="4">The sequence shown here is derived from an EMBL/GenBank/DDBJ whole genome shotgun (WGS) entry which is preliminary data.</text>
</comment>
<organism evidence="4 5">
    <name type="scientific">Pseudonocardia humida</name>
    <dbReference type="NCBI Taxonomy" id="2800819"/>
    <lineage>
        <taxon>Bacteria</taxon>
        <taxon>Bacillati</taxon>
        <taxon>Actinomycetota</taxon>
        <taxon>Actinomycetes</taxon>
        <taxon>Pseudonocardiales</taxon>
        <taxon>Pseudonocardiaceae</taxon>
        <taxon>Pseudonocardia</taxon>
    </lineage>
</organism>
<gene>
    <name evidence="4" type="ORF">KDL28_17460</name>
</gene>
<keyword evidence="1" id="KW-0805">Transcription regulation</keyword>
<evidence type="ECO:0000313" key="5">
    <source>
        <dbReference type="Proteomes" id="UP001165283"/>
    </source>
</evidence>
<sequence length="113" mass="12908">MTSWREDRLKCRVSADPRFRALVARVLGTSRSHPSIMDTYWRSHVQPRREATRALLGRARDSGALPADTDLDVLMDTMAGAALYRLMQPDDLDAGGMRRYLETLYRQIGLLTR</sequence>
<evidence type="ECO:0000313" key="4">
    <source>
        <dbReference type="EMBL" id="MCO1656849.1"/>
    </source>
</evidence>
<dbReference type="InterPro" id="IPR036271">
    <property type="entry name" value="Tet_transcr_reg_TetR-rel_C_sf"/>
</dbReference>
<proteinExistence type="predicted"/>
<dbReference type="Proteomes" id="UP001165283">
    <property type="component" value="Unassembled WGS sequence"/>
</dbReference>
<accession>A0ABT1A1T3</accession>
<name>A0ABT1A1T3_9PSEU</name>
<dbReference type="EMBL" id="JAGSOV010000037">
    <property type="protein sequence ID" value="MCO1656849.1"/>
    <property type="molecule type" value="Genomic_DNA"/>
</dbReference>
<dbReference type="RefSeq" id="WP_252439942.1">
    <property type="nucleotide sequence ID" value="NZ_JAGSOV010000037.1"/>
</dbReference>
<evidence type="ECO:0000259" key="3">
    <source>
        <dbReference type="Pfam" id="PF16859"/>
    </source>
</evidence>
<protein>
    <submittedName>
        <fullName evidence="4">TetR/AcrR family transcriptional regulator C-terminal ligand-binding domain-containing protein</fullName>
    </submittedName>
</protein>
<dbReference type="Gene3D" id="1.10.357.10">
    <property type="entry name" value="Tetracycline Repressor, domain 2"/>
    <property type="match status" value="1"/>
</dbReference>
<dbReference type="SUPFAM" id="SSF48498">
    <property type="entry name" value="Tetracyclin repressor-like, C-terminal domain"/>
    <property type="match status" value="1"/>
</dbReference>
<feature type="domain" description="Tetracyclin repressor-like C-terminal" evidence="3">
    <location>
        <begin position="12"/>
        <end position="103"/>
    </location>
</feature>
<reference evidence="4" key="1">
    <citation type="submission" date="2021-04" db="EMBL/GenBank/DDBJ databases">
        <title>Pseudonocardia sp. nov., isolated from sandy soil of mangrove forest.</title>
        <authorList>
            <person name="Zan Z."/>
            <person name="Huang R."/>
            <person name="Liu W."/>
        </authorList>
    </citation>
    <scope>NUCLEOTIDE SEQUENCE</scope>
    <source>
        <strain evidence="4">S2-4</strain>
    </source>
</reference>
<dbReference type="InterPro" id="IPR011075">
    <property type="entry name" value="TetR_C"/>
</dbReference>
<evidence type="ECO:0000256" key="2">
    <source>
        <dbReference type="ARBA" id="ARBA00023163"/>
    </source>
</evidence>